<dbReference type="Proteomes" id="UP001153678">
    <property type="component" value="Unassembled WGS sequence"/>
</dbReference>
<evidence type="ECO:0000256" key="6">
    <source>
        <dbReference type="SAM" id="MobiDB-lite"/>
    </source>
</evidence>
<dbReference type="InterPro" id="IPR013126">
    <property type="entry name" value="Hsp_70_fam"/>
</dbReference>
<dbReference type="SUPFAM" id="SSF53067">
    <property type="entry name" value="Actin-like ATPase domain"/>
    <property type="match status" value="2"/>
</dbReference>
<dbReference type="GO" id="GO:0005524">
    <property type="term" value="F:ATP binding"/>
    <property type="evidence" value="ECO:0007669"/>
    <property type="project" value="UniProtKB-KW"/>
</dbReference>
<evidence type="ECO:0000313" key="8">
    <source>
        <dbReference type="Proteomes" id="UP001153678"/>
    </source>
</evidence>
<dbReference type="OrthoDB" id="2401965at2759"/>
<evidence type="ECO:0000256" key="2">
    <source>
        <dbReference type="ARBA" id="ARBA00022741"/>
    </source>
</evidence>
<dbReference type="Gene3D" id="3.30.420.40">
    <property type="match status" value="2"/>
</dbReference>
<name>A0A9W4SGN9_9GLOM</name>
<comment type="caution">
    <text evidence="7">The sequence shown here is derived from an EMBL/GenBank/DDBJ whole genome shotgun (WGS) entry which is preliminary data.</text>
</comment>
<sequence>MKEIAEDYLGEKVKNAVITVPAYFNDAQRQATVDAAIIAGFGDPQDIKKAREMIKIINEPTAAALAYGIDKDKDKKVQTIAVFDLGGGTFDISIVEIDEGVFEVKATDGNTFLGGANFDEKIVEWLIEEFKKEHGVDLRKVGDKMTLQRLKEAAEDAKQKLSTNAGEIDINLPFVYSDASGPKNLSTKLSRSKLENLVDELLEKLVSPCKDCLERSKVKKIDKVILVGGMTRMPAVQKKAKEIFGIEPSKSAVNPDEAVAIGAAIKGGAAMGDVKDILLLDVTPLSLGIETKGGNNQIIIPRGTTIPAKKSEIFSTAADNQTSVLIHVLQGERPQVRDNKSLGMFELGGIEPAPMGVPQIEVTFDIDSNGLVKVSAKDKRTDKESNITITAGSGLNKEEVEKMVKEAEKYKDKDEEYARNAKTLNQAESYCYNFEKKMKEFTKNKNFKEDEPQFQAFKKLYDELKKSAEEAKEEKNEEVKKQKYAELEKKIEKIDELIKLSSELEQKYPSEEEQQKNGKEGVQDVHPESEDKK</sequence>
<accession>A0A9W4SGN9</accession>
<dbReference type="PROSITE" id="PS00329">
    <property type="entry name" value="HSP70_2"/>
    <property type="match status" value="1"/>
</dbReference>
<dbReference type="PANTHER" id="PTHR19375">
    <property type="entry name" value="HEAT SHOCK PROTEIN 70KDA"/>
    <property type="match status" value="1"/>
</dbReference>
<feature type="coiled-coil region" evidence="5">
    <location>
        <begin position="400"/>
        <end position="427"/>
    </location>
</feature>
<evidence type="ECO:0000256" key="3">
    <source>
        <dbReference type="ARBA" id="ARBA00022840"/>
    </source>
</evidence>
<dbReference type="InterPro" id="IPR043129">
    <property type="entry name" value="ATPase_NBD"/>
</dbReference>
<gene>
    <name evidence="7" type="ORF">FWILDA_LOCUS3197</name>
</gene>
<organism evidence="7 8">
    <name type="scientific">Funneliformis geosporum</name>
    <dbReference type="NCBI Taxonomy" id="1117311"/>
    <lineage>
        <taxon>Eukaryota</taxon>
        <taxon>Fungi</taxon>
        <taxon>Fungi incertae sedis</taxon>
        <taxon>Mucoromycota</taxon>
        <taxon>Glomeromycotina</taxon>
        <taxon>Glomeromycetes</taxon>
        <taxon>Glomerales</taxon>
        <taxon>Glomeraceae</taxon>
        <taxon>Funneliformis</taxon>
    </lineage>
</organism>
<keyword evidence="2 4" id="KW-0547">Nucleotide-binding</keyword>
<reference evidence="7" key="1">
    <citation type="submission" date="2022-08" db="EMBL/GenBank/DDBJ databases">
        <authorList>
            <person name="Kallberg Y."/>
            <person name="Tangrot J."/>
            <person name="Rosling A."/>
        </authorList>
    </citation>
    <scope>NUCLEOTIDE SEQUENCE</scope>
    <source>
        <strain evidence="7">Wild A</strain>
    </source>
</reference>
<dbReference type="FunFam" id="3.30.420.40:FF:000545">
    <property type="entry name" value="Endoplasmic reticulum chaperone BiP"/>
    <property type="match status" value="1"/>
</dbReference>
<dbReference type="SUPFAM" id="SSF100920">
    <property type="entry name" value="Heat shock protein 70kD (HSP70), peptide-binding domain"/>
    <property type="match status" value="1"/>
</dbReference>
<dbReference type="Gene3D" id="2.60.34.10">
    <property type="entry name" value="Substrate Binding Domain Of DNAk, Chain A, domain 1"/>
    <property type="match status" value="1"/>
</dbReference>
<dbReference type="AlphaFoldDB" id="A0A9W4SGN9"/>
<feature type="region of interest" description="Disordered" evidence="6">
    <location>
        <begin position="505"/>
        <end position="533"/>
    </location>
</feature>
<dbReference type="FunFam" id="3.90.640.10:FF:000003">
    <property type="entry name" value="Molecular chaperone DnaK"/>
    <property type="match status" value="1"/>
</dbReference>
<dbReference type="Pfam" id="PF00012">
    <property type="entry name" value="HSP70"/>
    <property type="match status" value="1"/>
</dbReference>
<evidence type="ECO:0000313" key="7">
    <source>
        <dbReference type="EMBL" id="CAI2167680.1"/>
    </source>
</evidence>
<proteinExistence type="inferred from homology"/>
<keyword evidence="3 4" id="KW-0067">ATP-binding</keyword>
<keyword evidence="8" id="KW-1185">Reference proteome</keyword>
<dbReference type="InterPro" id="IPR018181">
    <property type="entry name" value="Heat_shock_70_CS"/>
</dbReference>
<comment type="similarity">
    <text evidence="1 4">Belongs to the heat shock protein 70 family.</text>
</comment>
<evidence type="ECO:0000256" key="1">
    <source>
        <dbReference type="ARBA" id="ARBA00007381"/>
    </source>
</evidence>
<dbReference type="GO" id="GO:0140662">
    <property type="term" value="F:ATP-dependent protein folding chaperone"/>
    <property type="evidence" value="ECO:0007669"/>
    <property type="project" value="InterPro"/>
</dbReference>
<dbReference type="FunFam" id="2.60.34.10:FF:000014">
    <property type="entry name" value="Chaperone protein DnaK HSP70"/>
    <property type="match status" value="1"/>
</dbReference>
<dbReference type="PRINTS" id="PR00301">
    <property type="entry name" value="HEATSHOCK70"/>
</dbReference>
<evidence type="ECO:0000256" key="5">
    <source>
        <dbReference type="SAM" id="Coils"/>
    </source>
</evidence>
<dbReference type="InterPro" id="IPR029047">
    <property type="entry name" value="HSP70_peptide-bd_sf"/>
</dbReference>
<keyword evidence="5" id="KW-0175">Coiled coil</keyword>
<dbReference type="PROSITE" id="PS01036">
    <property type="entry name" value="HSP70_3"/>
    <property type="match status" value="1"/>
</dbReference>
<protein>
    <submittedName>
        <fullName evidence="7">18444_t:CDS:1</fullName>
    </submittedName>
</protein>
<evidence type="ECO:0000256" key="4">
    <source>
        <dbReference type="RuleBase" id="RU003322"/>
    </source>
</evidence>
<dbReference type="EMBL" id="CAMKVN010000413">
    <property type="protein sequence ID" value="CAI2167680.1"/>
    <property type="molecule type" value="Genomic_DNA"/>
</dbReference>
<dbReference type="Gene3D" id="3.90.640.10">
    <property type="entry name" value="Actin, Chain A, domain 4"/>
    <property type="match status" value="1"/>
</dbReference>